<organism evidence="2">
    <name type="scientific">Sus scrofa</name>
    <name type="common">Pig</name>
    <dbReference type="NCBI Taxonomy" id="9823"/>
    <lineage>
        <taxon>Eukaryota</taxon>
        <taxon>Metazoa</taxon>
        <taxon>Chordata</taxon>
        <taxon>Craniata</taxon>
        <taxon>Vertebrata</taxon>
        <taxon>Euteleostomi</taxon>
        <taxon>Mammalia</taxon>
        <taxon>Eutheria</taxon>
        <taxon>Laurasiatheria</taxon>
        <taxon>Artiodactyla</taxon>
        <taxon>Suina</taxon>
        <taxon>Suidae</taxon>
        <taxon>Sus</taxon>
    </lineage>
</organism>
<dbReference type="EMBL" id="DQIR01039945">
    <property type="protein sequence ID" value="HCZ95420.1"/>
    <property type="molecule type" value="Transcribed_RNA"/>
</dbReference>
<name>A0A480F5X3_PIG</name>
<dbReference type="EMBL" id="DQIR01038582">
    <property type="protein sequence ID" value="HCZ94057.1"/>
    <property type="molecule type" value="Transcribed_RNA"/>
</dbReference>
<accession>A0A480F5X3</accession>
<feature type="region of interest" description="Disordered" evidence="1">
    <location>
        <begin position="1"/>
        <end position="58"/>
    </location>
</feature>
<protein>
    <submittedName>
        <fullName evidence="2">Chromatin complexes subunit BAP18 isoform X1</fullName>
    </submittedName>
</protein>
<sequence length="162" mass="17280">MLIQEQQAGPPWRPFCPLSGRPCSESQAVHRSRVNSDRGQRWQAQQESRGGSAEVRRRPESRVRLSWSKLSFLAGGVSPSPSMSTRSLLASESFRALSVTSAFCFFRGGPPASGALELLGGGAAGGGDKTPDATFLGPFLGESAGRGMPESSYTLRFTVAFI</sequence>
<evidence type="ECO:0000256" key="1">
    <source>
        <dbReference type="SAM" id="MobiDB-lite"/>
    </source>
</evidence>
<dbReference type="AlphaFoldDB" id="A0A480F5X3"/>
<evidence type="ECO:0000313" key="2">
    <source>
        <dbReference type="EMBL" id="HCZ95420.1"/>
    </source>
</evidence>
<proteinExistence type="predicted"/>
<reference evidence="2" key="1">
    <citation type="journal article" date="2019" name="PeerJ">
        <title>Genes of the pig, Sus scrofa, reconstructed with EvidentialGene.</title>
        <authorList>
            <person name="Gilbert D.G."/>
        </authorList>
    </citation>
    <scope>NUCLEOTIDE SEQUENCE</scope>
</reference>